<keyword evidence="1" id="KW-0812">Transmembrane</keyword>
<evidence type="ECO:0000256" key="1">
    <source>
        <dbReference type="SAM" id="Phobius"/>
    </source>
</evidence>
<name>X6M1Z7_RETFI</name>
<evidence type="ECO:0000313" key="2">
    <source>
        <dbReference type="EMBL" id="ETO07879.1"/>
    </source>
</evidence>
<dbReference type="Proteomes" id="UP000023152">
    <property type="component" value="Unassembled WGS sequence"/>
</dbReference>
<feature type="transmembrane region" description="Helical" evidence="1">
    <location>
        <begin position="115"/>
        <end position="133"/>
    </location>
</feature>
<reference evidence="2 3" key="1">
    <citation type="journal article" date="2013" name="Curr. Biol.">
        <title>The Genome of the Foraminiferan Reticulomyxa filosa.</title>
        <authorList>
            <person name="Glockner G."/>
            <person name="Hulsmann N."/>
            <person name="Schleicher M."/>
            <person name="Noegel A.A."/>
            <person name="Eichinger L."/>
            <person name="Gallinger C."/>
            <person name="Pawlowski J."/>
            <person name="Sierra R."/>
            <person name="Euteneuer U."/>
            <person name="Pillet L."/>
            <person name="Moustafa A."/>
            <person name="Platzer M."/>
            <person name="Groth M."/>
            <person name="Szafranski K."/>
            <person name="Schliwa M."/>
        </authorList>
    </citation>
    <scope>NUCLEOTIDE SEQUENCE [LARGE SCALE GENOMIC DNA]</scope>
</reference>
<evidence type="ECO:0000313" key="3">
    <source>
        <dbReference type="Proteomes" id="UP000023152"/>
    </source>
</evidence>
<proteinExistence type="predicted"/>
<evidence type="ECO:0008006" key="4">
    <source>
        <dbReference type="Google" id="ProtNLM"/>
    </source>
</evidence>
<keyword evidence="3" id="KW-1185">Reference proteome</keyword>
<dbReference type="EMBL" id="ASPP01025619">
    <property type="protein sequence ID" value="ETO07879.1"/>
    <property type="molecule type" value="Genomic_DNA"/>
</dbReference>
<gene>
    <name evidence="2" type="ORF">RFI_29510</name>
</gene>
<feature type="transmembrane region" description="Helical" evidence="1">
    <location>
        <begin position="139"/>
        <end position="162"/>
    </location>
</feature>
<dbReference type="AlphaFoldDB" id="X6M1Z7"/>
<accession>X6M1Z7</accession>
<sequence length="199" mass="23932">MKLMYCWTRIKSIKTNIFNQHNQESNVGNLKANLKELCALIGGIYNNLLFERFLKFQQKKQILFKLEDYKKSQECVATHWLLNYSEVVSVLDNEIIHNIFQKNMVFVFLNSSQQMMLVVIISMMILAIINFLMIYQLQYIFYVLFFLFCHHKNIIFCIVFIFIFNQYEEKNINFFFYDSAAHAFLNTVYYYFKAIVSLN</sequence>
<keyword evidence="1" id="KW-0472">Membrane</keyword>
<feature type="transmembrane region" description="Helical" evidence="1">
    <location>
        <begin position="174"/>
        <end position="192"/>
    </location>
</feature>
<protein>
    <recommendedName>
        <fullName evidence="4">Transmembrane protein</fullName>
    </recommendedName>
</protein>
<organism evidence="2 3">
    <name type="scientific">Reticulomyxa filosa</name>
    <dbReference type="NCBI Taxonomy" id="46433"/>
    <lineage>
        <taxon>Eukaryota</taxon>
        <taxon>Sar</taxon>
        <taxon>Rhizaria</taxon>
        <taxon>Retaria</taxon>
        <taxon>Foraminifera</taxon>
        <taxon>Monothalamids</taxon>
        <taxon>Reticulomyxidae</taxon>
        <taxon>Reticulomyxa</taxon>
    </lineage>
</organism>
<comment type="caution">
    <text evidence="2">The sequence shown here is derived from an EMBL/GenBank/DDBJ whole genome shotgun (WGS) entry which is preliminary data.</text>
</comment>
<keyword evidence="1" id="KW-1133">Transmembrane helix</keyword>